<feature type="domain" description="SET" evidence="8">
    <location>
        <begin position="1"/>
        <end position="61"/>
    </location>
</feature>
<dbReference type="GO" id="GO:0008168">
    <property type="term" value="F:methyltransferase activity"/>
    <property type="evidence" value="ECO:0007669"/>
    <property type="project" value="UniProtKB-KW"/>
</dbReference>
<dbReference type="InterPro" id="IPR050777">
    <property type="entry name" value="SET2_Histone-Lys_MeTrsfase"/>
</dbReference>
<dbReference type="InterPro" id="IPR046341">
    <property type="entry name" value="SET_dom_sf"/>
</dbReference>
<keyword evidence="7" id="KW-0539">Nucleus</keyword>
<comment type="subcellular location">
    <subcellularLocation>
        <location evidence="2">Chromosome</location>
    </subcellularLocation>
    <subcellularLocation>
        <location evidence="1">Nucleus</location>
    </subcellularLocation>
</comment>
<dbReference type="PROSITE" id="PS50280">
    <property type="entry name" value="SET"/>
    <property type="match status" value="1"/>
</dbReference>
<dbReference type="Proteomes" id="UP000198211">
    <property type="component" value="Unassembled WGS sequence"/>
</dbReference>
<evidence type="ECO:0000313" key="10">
    <source>
        <dbReference type="Proteomes" id="UP000198211"/>
    </source>
</evidence>
<dbReference type="GO" id="GO:0005634">
    <property type="term" value="C:nucleus"/>
    <property type="evidence" value="ECO:0007669"/>
    <property type="project" value="UniProtKB-SubCell"/>
</dbReference>
<proteinExistence type="predicted"/>
<evidence type="ECO:0000313" key="9">
    <source>
        <dbReference type="EMBL" id="OWY95254.1"/>
    </source>
</evidence>
<dbReference type="PANTHER" id="PTHR22884">
    <property type="entry name" value="SET DOMAIN PROTEINS"/>
    <property type="match status" value="1"/>
</dbReference>
<accession>A0A225UQ75</accession>
<evidence type="ECO:0000256" key="4">
    <source>
        <dbReference type="ARBA" id="ARBA00022603"/>
    </source>
</evidence>
<dbReference type="Pfam" id="PF00856">
    <property type="entry name" value="SET"/>
    <property type="match status" value="1"/>
</dbReference>
<keyword evidence="5 9" id="KW-0808">Transferase</keyword>
<protein>
    <submittedName>
        <fullName evidence="9">Histone-lysine N-methyltransferase</fullName>
    </submittedName>
</protein>
<name>A0A225UQ75_9STRA</name>
<reference evidence="10" key="1">
    <citation type="submission" date="2017-03" db="EMBL/GenBank/DDBJ databases">
        <title>Phytopthora megakarya and P. palmivora, two closely related causual agents of cacao black pod achieved similar genome size and gene model numbers by different mechanisms.</title>
        <authorList>
            <person name="Ali S."/>
            <person name="Shao J."/>
            <person name="Larry D.J."/>
            <person name="Kronmiller B."/>
            <person name="Shen D."/>
            <person name="Strem M.D."/>
            <person name="Melnick R.L."/>
            <person name="Guiltinan M.J."/>
            <person name="Tyler B.M."/>
            <person name="Meinhardt L.W."/>
            <person name="Bailey B.A."/>
        </authorList>
    </citation>
    <scope>NUCLEOTIDE SEQUENCE [LARGE SCALE GENOMIC DNA]</scope>
    <source>
        <strain evidence="10">zdho120</strain>
    </source>
</reference>
<dbReference type="SUPFAM" id="SSF82199">
    <property type="entry name" value="SET domain"/>
    <property type="match status" value="1"/>
</dbReference>
<keyword evidence="3" id="KW-0158">Chromosome</keyword>
<evidence type="ECO:0000256" key="5">
    <source>
        <dbReference type="ARBA" id="ARBA00022679"/>
    </source>
</evidence>
<evidence type="ECO:0000256" key="3">
    <source>
        <dbReference type="ARBA" id="ARBA00022454"/>
    </source>
</evidence>
<organism evidence="9 10">
    <name type="scientific">Phytophthora megakarya</name>
    <dbReference type="NCBI Taxonomy" id="4795"/>
    <lineage>
        <taxon>Eukaryota</taxon>
        <taxon>Sar</taxon>
        <taxon>Stramenopiles</taxon>
        <taxon>Oomycota</taxon>
        <taxon>Peronosporomycetes</taxon>
        <taxon>Peronosporales</taxon>
        <taxon>Peronosporaceae</taxon>
        <taxon>Phytophthora</taxon>
    </lineage>
</organism>
<dbReference type="EMBL" id="NBNE01013185">
    <property type="protein sequence ID" value="OWY95254.1"/>
    <property type="molecule type" value="Genomic_DNA"/>
</dbReference>
<dbReference type="InterPro" id="IPR001214">
    <property type="entry name" value="SET_dom"/>
</dbReference>
<evidence type="ECO:0000256" key="2">
    <source>
        <dbReference type="ARBA" id="ARBA00004286"/>
    </source>
</evidence>
<dbReference type="STRING" id="4795.A0A225UQ75"/>
<sequence length="76" mass="8536">MAYGHEHFIDAERAGNESTFFNYACSANCVEEEWAVVGVYRIGILAQREITAGEELAFNYGRGYNLRSCRCTTCAK</sequence>
<keyword evidence="10" id="KW-1185">Reference proteome</keyword>
<dbReference type="OrthoDB" id="308383at2759"/>
<keyword evidence="6" id="KW-0949">S-adenosyl-L-methionine</keyword>
<comment type="caution">
    <text evidence="9">The sequence shown here is derived from an EMBL/GenBank/DDBJ whole genome shotgun (WGS) entry which is preliminary data.</text>
</comment>
<evidence type="ECO:0000256" key="1">
    <source>
        <dbReference type="ARBA" id="ARBA00004123"/>
    </source>
</evidence>
<gene>
    <name evidence="9" type="ORF">PHMEG_00034789</name>
</gene>
<evidence type="ECO:0000256" key="6">
    <source>
        <dbReference type="ARBA" id="ARBA00022691"/>
    </source>
</evidence>
<evidence type="ECO:0000259" key="8">
    <source>
        <dbReference type="PROSITE" id="PS50280"/>
    </source>
</evidence>
<dbReference type="Gene3D" id="2.170.270.10">
    <property type="entry name" value="SET domain"/>
    <property type="match status" value="1"/>
</dbReference>
<evidence type="ECO:0000256" key="7">
    <source>
        <dbReference type="ARBA" id="ARBA00023242"/>
    </source>
</evidence>
<dbReference type="AlphaFoldDB" id="A0A225UQ75"/>
<dbReference type="GO" id="GO:0032259">
    <property type="term" value="P:methylation"/>
    <property type="evidence" value="ECO:0007669"/>
    <property type="project" value="UniProtKB-KW"/>
</dbReference>
<keyword evidence="4 9" id="KW-0489">Methyltransferase</keyword>
<dbReference type="GO" id="GO:0005694">
    <property type="term" value="C:chromosome"/>
    <property type="evidence" value="ECO:0007669"/>
    <property type="project" value="UniProtKB-SubCell"/>
</dbReference>